<dbReference type="RefSeq" id="WP_180990538.1">
    <property type="nucleotide sequence ID" value="NZ_LJIW01000001.1"/>
</dbReference>
<dbReference type="AlphaFoldDB" id="A0A2J7Z2L1"/>
<keyword evidence="3" id="KW-1185">Reference proteome</keyword>
<organism evidence="2 3">
    <name type="scientific">Streptomyces malaysiensis</name>
    <dbReference type="NCBI Taxonomy" id="92644"/>
    <lineage>
        <taxon>Bacteria</taxon>
        <taxon>Bacillati</taxon>
        <taxon>Actinomycetota</taxon>
        <taxon>Actinomycetes</taxon>
        <taxon>Kitasatosporales</taxon>
        <taxon>Streptomycetaceae</taxon>
        <taxon>Streptomyces</taxon>
        <taxon>Streptomyces violaceusniger group</taxon>
    </lineage>
</organism>
<accession>A0A2J7Z2L1</accession>
<evidence type="ECO:0000313" key="2">
    <source>
        <dbReference type="EMBL" id="PNG94518.1"/>
    </source>
</evidence>
<name>A0A2J7Z2L1_STRMQ</name>
<dbReference type="SUPFAM" id="SSF51430">
    <property type="entry name" value="NAD(P)-linked oxidoreductase"/>
    <property type="match status" value="1"/>
</dbReference>
<gene>
    <name evidence="2" type="ORF">SMF913_10543</name>
</gene>
<feature type="region of interest" description="Disordered" evidence="1">
    <location>
        <begin position="33"/>
        <end position="57"/>
    </location>
</feature>
<dbReference type="Gene3D" id="3.20.20.100">
    <property type="entry name" value="NADP-dependent oxidoreductase domain"/>
    <property type="match status" value="1"/>
</dbReference>
<comment type="caution">
    <text evidence="2">The sequence shown here is derived from an EMBL/GenBank/DDBJ whole genome shotgun (WGS) entry which is preliminary data.</text>
</comment>
<evidence type="ECO:0000256" key="1">
    <source>
        <dbReference type="SAM" id="MobiDB-lite"/>
    </source>
</evidence>
<protein>
    <recommendedName>
        <fullName evidence="4">Aldo/keto reductase</fullName>
    </recommendedName>
</protein>
<dbReference type="Proteomes" id="UP000236520">
    <property type="component" value="Unassembled WGS sequence"/>
</dbReference>
<reference evidence="2 3" key="1">
    <citation type="submission" date="2015-09" db="EMBL/GenBank/DDBJ databases">
        <title>Genome sequence, genome mining and natural product profiling of a biocontrol bacterium Streptomyces malaysiensis F913.</title>
        <authorList>
            <person name="Xu Y."/>
            <person name="Wei J."/>
            <person name="Xie J."/>
            <person name="Li T."/>
            <person name="Zhou Z."/>
        </authorList>
    </citation>
    <scope>NUCLEOTIDE SEQUENCE [LARGE SCALE GENOMIC DNA]</scope>
    <source>
        <strain evidence="2 3">F913</strain>
    </source>
</reference>
<evidence type="ECO:0000313" key="3">
    <source>
        <dbReference type="Proteomes" id="UP000236520"/>
    </source>
</evidence>
<evidence type="ECO:0008006" key="4">
    <source>
        <dbReference type="Google" id="ProtNLM"/>
    </source>
</evidence>
<sequence length="57" mass="6207">MPIPGTLHLSRLEENSGAAELALTEEEIAHLDALPVSGERESELGHNWSYGVTPPQR</sequence>
<dbReference type="InterPro" id="IPR036812">
    <property type="entry name" value="NAD(P)_OxRdtase_dom_sf"/>
</dbReference>
<proteinExistence type="predicted"/>
<dbReference type="EMBL" id="LJIW01000001">
    <property type="protein sequence ID" value="PNG94518.1"/>
    <property type="molecule type" value="Genomic_DNA"/>
</dbReference>